<feature type="region of interest" description="Disordered" evidence="1">
    <location>
        <begin position="28"/>
        <end position="61"/>
    </location>
</feature>
<name>A0A0L0MV15_TOLOC</name>
<comment type="caution">
    <text evidence="2">The sequence shown here is derived from an EMBL/GenBank/DDBJ whole genome shotgun (WGS) entry which is preliminary data.</text>
</comment>
<accession>A0A0L0MV15</accession>
<evidence type="ECO:0000313" key="3">
    <source>
        <dbReference type="Proteomes" id="UP000036947"/>
    </source>
</evidence>
<reference evidence="2 3" key="1">
    <citation type="journal article" date="2015" name="BMC Genomics">
        <title>The genome of the truffle-parasite Tolypocladium ophioglossoides and the evolution of antifungal peptaibiotics.</title>
        <authorList>
            <person name="Quandt C.A."/>
            <person name="Bushley K.E."/>
            <person name="Spatafora J.W."/>
        </authorList>
    </citation>
    <scope>NUCLEOTIDE SEQUENCE [LARGE SCALE GENOMIC DNA]</scope>
    <source>
        <strain evidence="2 3">CBS 100239</strain>
    </source>
</reference>
<evidence type="ECO:0000256" key="1">
    <source>
        <dbReference type="SAM" id="MobiDB-lite"/>
    </source>
</evidence>
<dbReference type="Proteomes" id="UP000036947">
    <property type="component" value="Unassembled WGS sequence"/>
</dbReference>
<gene>
    <name evidence="2" type="ORF">TOPH_09293</name>
</gene>
<dbReference type="AlphaFoldDB" id="A0A0L0MV15"/>
<keyword evidence="3" id="KW-1185">Reference proteome</keyword>
<proteinExistence type="predicted"/>
<organism evidence="2 3">
    <name type="scientific">Tolypocladium ophioglossoides (strain CBS 100239)</name>
    <name type="common">Snaketongue truffleclub</name>
    <name type="synonym">Elaphocordyceps ophioglossoides</name>
    <dbReference type="NCBI Taxonomy" id="1163406"/>
    <lineage>
        <taxon>Eukaryota</taxon>
        <taxon>Fungi</taxon>
        <taxon>Dikarya</taxon>
        <taxon>Ascomycota</taxon>
        <taxon>Pezizomycotina</taxon>
        <taxon>Sordariomycetes</taxon>
        <taxon>Hypocreomycetidae</taxon>
        <taxon>Hypocreales</taxon>
        <taxon>Ophiocordycipitaceae</taxon>
        <taxon>Tolypocladium</taxon>
    </lineage>
</organism>
<evidence type="ECO:0000313" key="2">
    <source>
        <dbReference type="EMBL" id="KND85606.1"/>
    </source>
</evidence>
<protein>
    <submittedName>
        <fullName evidence="2">Uncharacterized protein</fullName>
    </submittedName>
</protein>
<dbReference type="EMBL" id="LFRF01000136">
    <property type="protein sequence ID" value="KND85606.1"/>
    <property type="molecule type" value="Genomic_DNA"/>
</dbReference>
<sequence>MLYTGKWIADVQVPSDTSLEACEAFLEGENKERRQSNSSKIHGSTRKSRPDTGPAGVWLAL</sequence>